<dbReference type="AlphaFoldDB" id="A0A438ILZ2"/>
<dbReference type="OrthoDB" id="441329at2759"/>
<organism evidence="1 2">
    <name type="scientific">Vitis vinifera</name>
    <name type="common">Grape</name>
    <dbReference type="NCBI Taxonomy" id="29760"/>
    <lineage>
        <taxon>Eukaryota</taxon>
        <taxon>Viridiplantae</taxon>
        <taxon>Streptophyta</taxon>
        <taxon>Embryophyta</taxon>
        <taxon>Tracheophyta</taxon>
        <taxon>Spermatophyta</taxon>
        <taxon>Magnoliopsida</taxon>
        <taxon>eudicotyledons</taxon>
        <taxon>Gunneridae</taxon>
        <taxon>Pentapetalae</taxon>
        <taxon>rosids</taxon>
        <taxon>Vitales</taxon>
        <taxon>Vitaceae</taxon>
        <taxon>Viteae</taxon>
        <taxon>Vitis</taxon>
    </lineage>
</organism>
<gene>
    <name evidence="1" type="ORF">CK203_028097</name>
</gene>
<dbReference type="EMBL" id="QGNW01000098">
    <property type="protein sequence ID" value="RVW97703.1"/>
    <property type="molecule type" value="Genomic_DNA"/>
</dbReference>
<accession>A0A438ILZ2</accession>
<evidence type="ECO:0000313" key="1">
    <source>
        <dbReference type="EMBL" id="RVW97703.1"/>
    </source>
</evidence>
<dbReference type="Proteomes" id="UP000288805">
    <property type="component" value="Unassembled WGS sequence"/>
</dbReference>
<reference evidence="1 2" key="1">
    <citation type="journal article" date="2018" name="PLoS Genet.">
        <title>Population sequencing reveals clonal diversity and ancestral inbreeding in the grapevine cultivar Chardonnay.</title>
        <authorList>
            <person name="Roach M.J."/>
            <person name="Johnson D.L."/>
            <person name="Bohlmann J."/>
            <person name="van Vuuren H.J."/>
            <person name="Jones S.J."/>
            <person name="Pretorius I.S."/>
            <person name="Schmidt S.A."/>
            <person name="Borneman A.R."/>
        </authorList>
    </citation>
    <scope>NUCLEOTIDE SEQUENCE [LARGE SCALE GENOMIC DNA]</scope>
    <source>
        <strain evidence="2">cv. Chardonnay</strain>
        <tissue evidence="1">Leaf</tissue>
    </source>
</reference>
<evidence type="ECO:0000313" key="2">
    <source>
        <dbReference type="Proteomes" id="UP000288805"/>
    </source>
</evidence>
<sequence>MGHLHISPPPSAENPAKKPPFLALHRIQERASMAIMKRYRDRRPPCLKPLVLESFCWRFLGGNFLAKRQESLVMMQLTIDYLWPSNARIAQNFLNTILYVKNAGVFFSGFHGIPYTYVLPSVPTAAYNSMNYGPNGAGGKFQNNKVQPIP</sequence>
<name>A0A438ILZ2_VITVI</name>
<protein>
    <submittedName>
        <fullName evidence="1">Uncharacterized protein</fullName>
    </submittedName>
</protein>
<comment type="caution">
    <text evidence="1">The sequence shown here is derived from an EMBL/GenBank/DDBJ whole genome shotgun (WGS) entry which is preliminary data.</text>
</comment>
<proteinExistence type="predicted"/>